<proteinExistence type="predicted"/>
<dbReference type="Proteomes" id="UP000282084">
    <property type="component" value="Unassembled WGS sequence"/>
</dbReference>
<name>A0A495VUN6_9PSEU</name>
<keyword evidence="2" id="KW-1185">Reference proteome</keyword>
<accession>A0A495VUN6</accession>
<comment type="caution">
    <text evidence="1">The sequence shown here is derived from an EMBL/GenBank/DDBJ whole genome shotgun (WGS) entry which is preliminary data.</text>
</comment>
<sequence length="103" mass="10696">MSVVRAFGGRCLPVVRSQAEGACLWCGSRRRCLPVVRSPAEGACSWRVPSVEAASAAGPQCSVPAVVRRSVVRLIVVRMISSSARVVVPISRLGASSCPCSGA</sequence>
<dbReference type="EMBL" id="RBXO01000001">
    <property type="protein sequence ID" value="RKT52183.1"/>
    <property type="molecule type" value="Genomic_DNA"/>
</dbReference>
<gene>
    <name evidence="1" type="ORF">C8E97_0687</name>
</gene>
<reference evidence="1 2" key="1">
    <citation type="submission" date="2018-10" db="EMBL/GenBank/DDBJ databases">
        <title>Sequencing the genomes of 1000 actinobacteria strains.</title>
        <authorList>
            <person name="Klenk H.-P."/>
        </authorList>
    </citation>
    <scope>NUCLEOTIDE SEQUENCE [LARGE SCALE GENOMIC DNA]</scope>
    <source>
        <strain evidence="1 2">DSM 43800</strain>
    </source>
</reference>
<evidence type="ECO:0000313" key="2">
    <source>
        <dbReference type="Proteomes" id="UP000282084"/>
    </source>
</evidence>
<organism evidence="1 2">
    <name type="scientific">Saccharothrix australiensis</name>
    <dbReference type="NCBI Taxonomy" id="2072"/>
    <lineage>
        <taxon>Bacteria</taxon>
        <taxon>Bacillati</taxon>
        <taxon>Actinomycetota</taxon>
        <taxon>Actinomycetes</taxon>
        <taxon>Pseudonocardiales</taxon>
        <taxon>Pseudonocardiaceae</taxon>
        <taxon>Saccharothrix</taxon>
    </lineage>
</organism>
<evidence type="ECO:0000313" key="1">
    <source>
        <dbReference type="EMBL" id="RKT52183.1"/>
    </source>
</evidence>
<dbReference type="AlphaFoldDB" id="A0A495VUN6"/>
<protein>
    <submittedName>
        <fullName evidence="1">Uncharacterized protein</fullName>
    </submittedName>
</protein>